<dbReference type="CDD" id="cd00146">
    <property type="entry name" value="PKD"/>
    <property type="match status" value="3"/>
</dbReference>
<sequence>MPETRSVLRLFLLLISICIIVPHSFALEYSVPGNTGYITTDCTIRGNTEISGNNAAWVEIDGYYQTLVLHNLKMGDDTKISKSRYTEFLPSMSDEFLVWSTKTTINSPSQIVMYNLSSKEYLYASYYPANQGMPDLSGDYLVWLDGRYFGFTNIFLKNVKNGGEGLFWESKTSDKKSLQVNDGYVFWVEKDVLYKRAVSGGVPEELEENFNSDFCVSDGKIVWDEKRNGFLVVVILDIKSRQKTVLSGNGWDIKHPYISGDIVVYEDCRSGDSDIYLYDLITKTSAVVCKKQGDQVYPKIDGYNLIWTDKAFSCSNINSFVIDSHAEPEISFSTGDSVTDGLAPLEVMFFGASTLTPGYFVEYLWDFGDGQTSKEAAPVHTYMNPGKYNVSLTVTNEFGTDLYTIPDCIIIGELPKIDFTFEETKGLYPFTTRFHEVSSGDIESRMWDFGDGTGSVLRNPYHIFRYAGQYTVSLTLSNKYGEVTEIKENLIDVGGAPGAAFVYSYDETSTDAHPVVKFMDASSGDPDSWLWYFGDETFSTEQNPVHIYEKPGMYDVSLKVSNRYAEDIKTEYGVIQSKISEYPLEELMIVPNEAGFIPGDTMQFVAAAKDSSGQTRLINPKWSISNKTVAIIDGFGTITAINIGTAVVTAEYEDISAVSLIEVGAKNYARSSALPALVMTDIPEELNEDTKKLIRIFYRSSD</sequence>
<name>A0AAF0JMY3_9EURY</name>
<evidence type="ECO:0000313" key="2">
    <source>
        <dbReference type="EMBL" id="WFN36896.1"/>
    </source>
</evidence>
<dbReference type="InterPro" id="IPR035986">
    <property type="entry name" value="PKD_dom_sf"/>
</dbReference>
<dbReference type="InterPro" id="IPR000601">
    <property type="entry name" value="PKD_dom"/>
</dbReference>
<dbReference type="GeneID" id="79948813"/>
<dbReference type="InterPro" id="IPR003343">
    <property type="entry name" value="Big_2"/>
</dbReference>
<dbReference type="SMART" id="SM00635">
    <property type="entry name" value="BID_2"/>
    <property type="match status" value="1"/>
</dbReference>
<dbReference type="SUPFAM" id="SSF69304">
    <property type="entry name" value="Tricorn protease N-terminal domain"/>
    <property type="match status" value="1"/>
</dbReference>
<dbReference type="InterPro" id="IPR008964">
    <property type="entry name" value="Invasin/intimin_cell_adhesion"/>
</dbReference>
<dbReference type="KEGG" id="manq:L1994_00415"/>
<dbReference type="Gene3D" id="2.60.40.1080">
    <property type="match status" value="1"/>
</dbReference>
<accession>A0AAF0JMY3</accession>
<reference evidence="2" key="1">
    <citation type="submission" date="2022-01" db="EMBL/GenBank/DDBJ databases">
        <title>Complete genome of Methanomicrobium antiquum DSM 21220.</title>
        <authorList>
            <person name="Chen S.-C."/>
            <person name="You Y.-T."/>
            <person name="Zhou Y.-Z."/>
            <person name="Lai M.-C."/>
        </authorList>
    </citation>
    <scope>NUCLEOTIDE SEQUENCE</scope>
    <source>
        <strain evidence="2">DSM 21220</strain>
    </source>
</reference>
<organism evidence="2 3">
    <name type="scientific">Methanomicrobium antiquum</name>
    <dbReference type="NCBI Taxonomy" id="487686"/>
    <lineage>
        <taxon>Archaea</taxon>
        <taxon>Methanobacteriati</taxon>
        <taxon>Methanobacteriota</taxon>
        <taxon>Stenosarchaea group</taxon>
        <taxon>Methanomicrobia</taxon>
        <taxon>Methanomicrobiales</taxon>
        <taxon>Methanomicrobiaceae</taxon>
        <taxon>Methanomicrobium</taxon>
    </lineage>
</organism>
<feature type="domain" description="PKD" evidence="1">
    <location>
        <begin position="330"/>
        <end position="399"/>
    </location>
</feature>
<evidence type="ECO:0000313" key="3">
    <source>
        <dbReference type="Proteomes" id="UP001218895"/>
    </source>
</evidence>
<dbReference type="Pfam" id="PF02368">
    <property type="entry name" value="Big_2"/>
    <property type="match status" value="1"/>
</dbReference>
<dbReference type="EMBL" id="CP091092">
    <property type="protein sequence ID" value="WFN36896.1"/>
    <property type="molecule type" value="Genomic_DNA"/>
</dbReference>
<proteinExistence type="predicted"/>
<dbReference type="Gene3D" id="2.60.40.10">
    <property type="entry name" value="Immunoglobulins"/>
    <property type="match status" value="3"/>
</dbReference>
<dbReference type="InterPro" id="IPR013783">
    <property type="entry name" value="Ig-like_fold"/>
</dbReference>
<keyword evidence="3" id="KW-1185">Reference proteome</keyword>
<dbReference type="InterPro" id="IPR027618">
    <property type="entry name" value="Beta_prop_Msarc"/>
</dbReference>
<dbReference type="PANTHER" id="PTHR36842">
    <property type="entry name" value="PROTEIN TOLB HOMOLOG"/>
    <property type="match status" value="1"/>
</dbReference>
<dbReference type="PANTHER" id="PTHR36842:SF1">
    <property type="entry name" value="PROTEIN TOLB"/>
    <property type="match status" value="1"/>
</dbReference>
<dbReference type="SUPFAM" id="SSF49373">
    <property type="entry name" value="Invasin/intimin cell-adhesion fragments"/>
    <property type="match status" value="1"/>
</dbReference>
<evidence type="ECO:0000259" key="1">
    <source>
        <dbReference type="PROSITE" id="PS50093"/>
    </source>
</evidence>
<dbReference type="NCBIfam" id="TIGR04275">
    <property type="entry name" value="beta_prop_Msarc"/>
    <property type="match status" value="1"/>
</dbReference>
<dbReference type="SUPFAM" id="SSF49299">
    <property type="entry name" value="PKD domain"/>
    <property type="match status" value="3"/>
</dbReference>
<feature type="domain" description="PKD" evidence="1">
    <location>
        <begin position="415"/>
        <end position="484"/>
    </location>
</feature>
<dbReference type="InterPro" id="IPR022409">
    <property type="entry name" value="PKD/Chitinase_dom"/>
</dbReference>
<feature type="domain" description="PKD" evidence="1">
    <location>
        <begin position="499"/>
        <end position="562"/>
    </location>
</feature>
<dbReference type="Proteomes" id="UP001218895">
    <property type="component" value="Chromosome"/>
</dbReference>
<dbReference type="PROSITE" id="PS50093">
    <property type="entry name" value="PKD"/>
    <property type="match status" value="3"/>
</dbReference>
<gene>
    <name evidence="2" type="ORF">L1994_00415</name>
</gene>
<dbReference type="RefSeq" id="WP_278099733.1">
    <property type="nucleotide sequence ID" value="NZ_CP091092.1"/>
</dbReference>
<dbReference type="Pfam" id="PF18911">
    <property type="entry name" value="PKD_4"/>
    <property type="match status" value="3"/>
</dbReference>
<protein>
    <submittedName>
        <fullName evidence="2">PKD domain-containing protein</fullName>
    </submittedName>
</protein>
<dbReference type="AlphaFoldDB" id="A0AAF0JMY3"/>
<dbReference type="SMART" id="SM00089">
    <property type="entry name" value="PKD"/>
    <property type="match status" value="3"/>
</dbReference>